<dbReference type="EMBL" id="JAZHXI010000005">
    <property type="protein sequence ID" value="KAL2071797.1"/>
    <property type="molecule type" value="Genomic_DNA"/>
</dbReference>
<dbReference type="Proteomes" id="UP001595075">
    <property type="component" value="Unassembled WGS sequence"/>
</dbReference>
<evidence type="ECO:0000259" key="2">
    <source>
        <dbReference type="Pfam" id="PF13383"/>
    </source>
</evidence>
<accession>A0ABR4CP62</accession>
<gene>
    <name evidence="3" type="ORF">VTL71DRAFT_13032</name>
</gene>
<keyword evidence="1" id="KW-0732">Signal</keyword>
<keyword evidence="4" id="KW-1185">Reference proteome</keyword>
<feature type="domain" description="Methyltransferase" evidence="2">
    <location>
        <begin position="102"/>
        <end position="275"/>
    </location>
</feature>
<dbReference type="PANTHER" id="PTHR32026">
    <property type="entry name" value="METHYLTRANSFERASE-LIKE PROTEIN 24"/>
    <property type="match status" value="1"/>
</dbReference>
<organism evidence="3 4">
    <name type="scientific">Oculimacula yallundae</name>
    <dbReference type="NCBI Taxonomy" id="86028"/>
    <lineage>
        <taxon>Eukaryota</taxon>
        <taxon>Fungi</taxon>
        <taxon>Dikarya</taxon>
        <taxon>Ascomycota</taxon>
        <taxon>Pezizomycotina</taxon>
        <taxon>Leotiomycetes</taxon>
        <taxon>Helotiales</taxon>
        <taxon>Ploettnerulaceae</taxon>
        <taxon>Oculimacula</taxon>
    </lineage>
</organism>
<feature type="signal peptide" evidence="1">
    <location>
        <begin position="1"/>
        <end position="23"/>
    </location>
</feature>
<dbReference type="InterPro" id="IPR026913">
    <property type="entry name" value="METTL24"/>
</dbReference>
<dbReference type="InterPro" id="IPR025714">
    <property type="entry name" value="Methyltranfer_dom"/>
</dbReference>
<protein>
    <recommendedName>
        <fullName evidence="2">Methyltransferase domain-containing protein</fullName>
    </recommendedName>
</protein>
<sequence length="339" mass="38516">MLRLNPFQIFLSFSAAFFFVVLTTHFGSENGISGVSSSISGVMTRGSIKSLMAKSEQLWMKTVRQRHEIQEKFGEMGYFPARDGPTYFSFPYSVWDLVPASWNCPHEVERIGRMGDGGKWVCGMSRYEKQSRPCILYSFGVQNESSFEQEMLERTNCEIWGYDYSVDQFGPAITNEYRSRTHFLRAGIGGASNENSLPPFYNIQDLMKKNGHSYIDILKIDVEFAEFPALTSLVQHSASLNQDLPIGQMLMEIHLFMNQGEPSGPHNMVQFIDWWEAMENSGIRPAWTEPNLLAVTIGLDDSMPRLAEVSQHVLFLLAISRLLKDLEKWRGSDEEGGIC</sequence>
<name>A0ABR4CP62_9HELO</name>
<dbReference type="PANTHER" id="PTHR32026:SF10">
    <property type="entry name" value="METHYLTRANSFERASE-LIKE PROTEIN 24-RELATED"/>
    <property type="match status" value="1"/>
</dbReference>
<evidence type="ECO:0000256" key="1">
    <source>
        <dbReference type="SAM" id="SignalP"/>
    </source>
</evidence>
<feature type="chain" id="PRO_5046817299" description="Methyltransferase domain-containing protein" evidence="1">
    <location>
        <begin position="24"/>
        <end position="339"/>
    </location>
</feature>
<reference evidence="3 4" key="1">
    <citation type="journal article" date="2024" name="Commun. Biol.">
        <title>Comparative genomic analysis of thermophilic fungi reveals convergent evolutionary adaptations and gene losses.</title>
        <authorList>
            <person name="Steindorff A.S."/>
            <person name="Aguilar-Pontes M.V."/>
            <person name="Robinson A.J."/>
            <person name="Andreopoulos B."/>
            <person name="LaButti K."/>
            <person name="Kuo A."/>
            <person name="Mondo S."/>
            <person name="Riley R."/>
            <person name="Otillar R."/>
            <person name="Haridas S."/>
            <person name="Lipzen A."/>
            <person name="Grimwood J."/>
            <person name="Schmutz J."/>
            <person name="Clum A."/>
            <person name="Reid I.D."/>
            <person name="Moisan M.C."/>
            <person name="Butler G."/>
            <person name="Nguyen T.T.M."/>
            <person name="Dewar K."/>
            <person name="Conant G."/>
            <person name="Drula E."/>
            <person name="Henrissat B."/>
            <person name="Hansel C."/>
            <person name="Singer S."/>
            <person name="Hutchinson M.I."/>
            <person name="de Vries R.P."/>
            <person name="Natvig D.O."/>
            <person name="Powell A.J."/>
            <person name="Tsang A."/>
            <person name="Grigoriev I.V."/>
        </authorList>
    </citation>
    <scope>NUCLEOTIDE SEQUENCE [LARGE SCALE GENOMIC DNA]</scope>
    <source>
        <strain evidence="3 4">CBS 494.80</strain>
    </source>
</reference>
<evidence type="ECO:0000313" key="4">
    <source>
        <dbReference type="Proteomes" id="UP001595075"/>
    </source>
</evidence>
<comment type="caution">
    <text evidence="3">The sequence shown here is derived from an EMBL/GenBank/DDBJ whole genome shotgun (WGS) entry which is preliminary data.</text>
</comment>
<proteinExistence type="predicted"/>
<dbReference type="Pfam" id="PF13383">
    <property type="entry name" value="Methyltransf_22"/>
    <property type="match status" value="1"/>
</dbReference>
<evidence type="ECO:0000313" key="3">
    <source>
        <dbReference type="EMBL" id="KAL2071797.1"/>
    </source>
</evidence>